<evidence type="ECO:0000256" key="2">
    <source>
        <dbReference type="ARBA" id="ARBA00023125"/>
    </source>
</evidence>
<dbReference type="OrthoDB" id="9801546at2"/>
<organism evidence="5 6">
    <name type="scientific">Enterocloster asparagiformis</name>
    <dbReference type="NCBI Taxonomy" id="333367"/>
    <lineage>
        <taxon>Bacteria</taxon>
        <taxon>Bacillati</taxon>
        <taxon>Bacillota</taxon>
        <taxon>Clostridia</taxon>
        <taxon>Lachnospirales</taxon>
        <taxon>Lachnospiraceae</taxon>
        <taxon>Enterocloster</taxon>
    </lineage>
</organism>
<reference evidence="5 6" key="1">
    <citation type="submission" date="2018-08" db="EMBL/GenBank/DDBJ databases">
        <title>A genome reference for cultivated species of the human gut microbiota.</title>
        <authorList>
            <person name="Zou Y."/>
            <person name="Xue W."/>
            <person name="Luo G."/>
        </authorList>
    </citation>
    <scope>NUCLEOTIDE SEQUENCE [LARGE SCALE GENOMIC DNA]</scope>
    <source>
        <strain evidence="5 6">AF04-15</strain>
    </source>
</reference>
<proteinExistence type="predicted"/>
<dbReference type="PROSITE" id="PS50949">
    <property type="entry name" value="HTH_GNTR"/>
    <property type="match status" value="2"/>
</dbReference>
<dbReference type="Proteomes" id="UP000283880">
    <property type="component" value="Unassembled WGS sequence"/>
</dbReference>
<gene>
    <name evidence="5" type="ORF">DWV29_23855</name>
</gene>
<dbReference type="SUPFAM" id="SSF46785">
    <property type="entry name" value="Winged helix' DNA-binding domain"/>
    <property type="match status" value="2"/>
</dbReference>
<evidence type="ECO:0000256" key="1">
    <source>
        <dbReference type="ARBA" id="ARBA00023015"/>
    </source>
</evidence>
<keyword evidence="3" id="KW-0804">Transcription</keyword>
<dbReference type="SMART" id="SM00345">
    <property type="entry name" value="HTH_GNTR"/>
    <property type="match status" value="2"/>
</dbReference>
<dbReference type="GO" id="GO:0003700">
    <property type="term" value="F:DNA-binding transcription factor activity"/>
    <property type="evidence" value="ECO:0007669"/>
    <property type="project" value="InterPro"/>
</dbReference>
<dbReference type="EMBL" id="QSBM01000023">
    <property type="protein sequence ID" value="RGX23871.1"/>
    <property type="molecule type" value="Genomic_DNA"/>
</dbReference>
<evidence type="ECO:0000256" key="3">
    <source>
        <dbReference type="ARBA" id="ARBA00023163"/>
    </source>
</evidence>
<dbReference type="InterPro" id="IPR036390">
    <property type="entry name" value="WH_DNA-bd_sf"/>
</dbReference>
<dbReference type="GO" id="GO:0003677">
    <property type="term" value="F:DNA binding"/>
    <property type="evidence" value="ECO:0007669"/>
    <property type="project" value="UniProtKB-KW"/>
</dbReference>
<accession>A0A413F8T5</accession>
<dbReference type="Gene3D" id="1.10.10.10">
    <property type="entry name" value="Winged helix-like DNA-binding domain superfamily/Winged helix DNA-binding domain"/>
    <property type="match status" value="2"/>
</dbReference>
<protein>
    <submittedName>
        <fullName evidence="5">GntR family transcriptional regulator</fullName>
    </submittedName>
</protein>
<dbReference type="InterPro" id="IPR000524">
    <property type="entry name" value="Tscrpt_reg_HTH_GntR"/>
</dbReference>
<feature type="domain" description="HTH gntR-type" evidence="4">
    <location>
        <begin position="258"/>
        <end position="326"/>
    </location>
</feature>
<name>A0A413F8T5_9FIRM</name>
<dbReference type="Pfam" id="PF00392">
    <property type="entry name" value="GntR"/>
    <property type="match status" value="2"/>
</dbReference>
<sequence>MEFAHIETGGGMKNDIVLYQRIYQLLKNQIECGLLPEGKSLPSRAELCREFQVSEKTVRRVLEEMLEKGLIETRQGKRPVVRNAAQTGREFETETLQEDATVSQDIFSTGRLFCYPVIEHGIARCAREDWEMPAAIIARMDPSHATEFWRLSHYVWRFFVARNENDLILRAVDSLGFFYIERLPGSLEVREAYWNSLKNFVRAAGKDGYSKEALRENLSGLYGFGADQRWIEAHYRKRPDASWCPGRCGLEQSLRSAEERYSHVYMDMIGLIAIGRYQPGDQLPTHKELQRKYDVSSDTTAKAIRVLREWGIVTAKRGCGIYVSMDLTGLKNVKISPDLIGCHLRRFLDSLELLDFTIDKVAEHAAEWIPAEAAEALLRKMERLWNEEYLYQLTPMALLNFITDYIQYSPLKEIYRVTSRNYHIGRCIPKLVTHGKSFESRAIQRQAVEAVECLIQGDGRRFSEKAAAMFGYVHGLVLRKCEQLGYLEVAGRVYDGTALWKRAFQDFGGEK</sequence>
<evidence type="ECO:0000313" key="5">
    <source>
        <dbReference type="EMBL" id="RGX23871.1"/>
    </source>
</evidence>
<dbReference type="CDD" id="cd07377">
    <property type="entry name" value="WHTH_GntR"/>
    <property type="match status" value="1"/>
</dbReference>
<dbReference type="InterPro" id="IPR036388">
    <property type="entry name" value="WH-like_DNA-bd_sf"/>
</dbReference>
<feature type="domain" description="HTH gntR-type" evidence="4">
    <location>
        <begin position="16"/>
        <end position="84"/>
    </location>
</feature>
<evidence type="ECO:0000259" key="4">
    <source>
        <dbReference type="PROSITE" id="PS50949"/>
    </source>
</evidence>
<dbReference type="AlphaFoldDB" id="A0A413F8T5"/>
<dbReference type="InterPro" id="IPR050679">
    <property type="entry name" value="Bact_HTH_transcr_reg"/>
</dbReference>
<keyword evidence="2" id="KW-0238">DNA-binding</keyword>
<dbReference type="PANTHER" id="PTHR44846">
    <property type="entry name" value="MANNOSYL-D-GLYCERATE TRANSPORT/METABOLISM SYSTEM REPRESSOR MNGR-RELATED"/>
    <property type="match status" value="1"/>
</dbReference>
<keyword evidence="1" id="KW-0805">Transcription regulation</keyword>
<evidence type="ECO:0000313" key="6">
    <source>
        <dbReference type="Proteomes" id="UP000283880"/>
    </source>
</evidence>
<comment type="caution">
    <text evidence="5">The sequence shown here is derived from an EMBL/GenBank/DDBJ whole genome shotgun (WGS) entry which is preliminary data.</text>
</comment>